<dbReference type="PROSITE" id="PS50011">
    <property type="entry name" value="PROTEIN_KINASE_DOM"/>
    <property type="match status" value="1"/>
</dbReference>
<accession>A0ABD2XVI9</accession>
<dbReference type="EMBL" id="JBJUIK010000017">
    <property type="protein sequence ID" value="KAL3497970.1"/>
    <property type="molecule type" value="Genomic_DNA"/>
</dbReference>
<dbReference type="Pfam" id="PF07714">
    <property type="entry name" value="PK_Tyr_Ser-Thr"/>
    <property type="match status" value="1"/>
</dbReference>
<dbReference type="Pfam" id="PF01453">
    <property type="entry name" value="B_lectin"/>
    <property type="match status" value="1"/>
</dbReference>
<evidence type="ECO:0000256" key="9">
    <source>
        <dbReference type="ARBA" id="ARBA00022840"/>
    </source>
</evidence>
<dbReference type="PROSITE" id="PS00108">
    <property type="entry name" value="PROTEIN_KINASE_ST"/>
    <property type="match status" value="1"/>
</dbReference>
<keyword evidence="12" id="KW-1015">Disulfide bond</keyword>
<dbReference type="InterPro" id="IPR000719">
    <property type="entry name" value="Prot_kinase_dom"/>
</dbReference>
<evidence type="ECO:0000256" key="11">
    <source>
        <dbReference type="ARBA" id="ARBA00023136"/>
    </source>
</evidence>
<evidence type="ECO:0000256" key="5">
    <source>
        <dbReference type="ARBA" id="ARBA00022692"/>
    </source>
</evidence>
<dbReference type="InterPro" id="IPR008271">
    <property type="entry name" value="Ser/Thr_kinase_AS"/>
</dbReference>
<dbReference type="Pfam" id="PF08276">
    <property type="entry name" value="PAN_2"/>
    <property type="match status" value="1"/>
</dbReference>
<comment type="catalytic activity">
    <reaction evidence="15 16">
        <text>L-seryl-[protein] + ATP = O-phospho-L-seryl-[protein] + ADP + H(+)</text>
        <dbReference type="Rhea" id="RHEA:17989"/>
        <dbReference type="Rhea" id="RHEA-COMP:9863"/>
        <dbReference type="Rhea" id="RHEA-COMP:11604"/>
        <dbReference type="ChEBI" id="CHEBI:15378"/>
        <dbReference type="ChEBI" id="CHEBI:29999"/>
        <dbReference type="ChEBI" id="CHEBI:30616"/>
        <dbReference type="ChEBI" id="CHEBI:83421"/>
        <dbReference type="ChEBI" id="CHEBI:456216"/>
        <dbReference type="EC" id="2.7.11.1"/>
    </reaction>
</comment>
<dbReference type="SUPFAM" id="SSF51110">
    <property type="entry name" value="alpha-D-mannose-specific plant lectins"/>
    <property type="match status" value="1"/>
</dbReference>
<dbReference type="FunFam" id="3.30.200.20:FF:000951">
    <property type="entry name" value="Uncharacterized protein"/>
    <property type="match status" value="1"/>
</dbReference>
<dbReference type="InterPro" id="IPR001480">
    <property type="entry name" value="Bulb-type_lectin_dom"/>
</dbReference>
<dbReference type="GO" id="GO:0005886">
    <property type="term" value="C:plasma membrane"/>
    <property type="evidence" value="ECO:0007669"/>
    <property type="project" value="UniProtKB-SubCell"/>
</dbReference>
<keyword evidence="3 16" id="KW-0723">Serine/threonine-protein kinase</keyword>
<evidence type="ECO:0000256" key="13">
    <source>
        <dbReference type="ARBA" id="ARBA00023180"/>
    </source>
</evidence>
<feature type="domain" description="Bulb-type lectin" evidence="19">
    <location>
        <begin position="37"/>
        <end position="162"/>
    </location>
</feature>
<feature type="domain" description="Apple" evidence="20">
    <location>
        <begin position="355"/>
        <end position="435"/>
    </location>
</feature>
<dbReference type="Gene3D" id="3.30.200.20">
    <property type="entry name" value="Phosphorylase Kinase, domain 1"/>
    <property type="match status" value="1"/>
</dbReference>
<dbReference type="PROSITE" id="PS50927">
    <property type="entry name" value="BULB_LECTIN"/>
    <property type="match status" value="1"/>
</dbReference>
<dbReference type="GO" id="GO:0004674">
    <property type="term" value="F:protein serine/threonine kinase activity"/>
    <property type="evidence" value="ECO:0007669"/>
    <property type="project" value="UniProtKB-KW"/>
</dbReference>
<keyword evidence="22" id="KW-1185">Reference proteome</keyword>
<dbReference type="SMART" id="SM00220">
    <property type="entry name" value="S_TKc"/>
    <property type="match status" value="1"/>
</dbReference>
<dbReference type="InterPro" id="IPR003609">
    <property type="entry name" value="Pan_app"/>
</dbReference>
<dbReference type="EC" id="2.7.11.1" evidence="16"/>
<dbReference type="Proteomes" id="UP001630127">
    <property type="component" value="Unassembled WGS sequence"/>
</dbReference>
<dbReference type="CDD" id="cd14066">
    <property type="entry name" value="STKc_IRAK"/>
    <property type="match status" value="1"/>
</dbReference>
<evidence type="ECO:0000256" key="8">
    <source>
        <dbReference type="ARBA" id="ARBA00022777"/>
    </source>
</evidence>
<feature type="domain" description="Protein kinase" evidence="18">
    <location>
        <begin position="537"/>
        <end position="811"/>
    </location>
</feature>
<dbReference type="InterPro" id="IPR036426">
    <property type="entry name" value="Bulb-type_lectin_dom_sf"/>
</dbReference>
<evidence type="ECO:0000256" key="10">
    <source>
        <dbReference type="ARBA" id="ARBA00022989"/>
    </source>
</evidence>
<dbReference type="SMART" id="SM00473">
    <property type="entry name" value="PAN_AP"/>
    <property type="match status" value="1"/>
</dbReference>
<feature type="transmembrane region" description="Helical" evidence="17">
    <location>
        <begin position="450"/>
        <end position="473"/>
    </location>
</feature>
<evidence type="ECO:0000313" key="21">
    <source>
        <dbReference type="EMBL" id="KAL3497970.1"/>
    </source>
</evidence>
<keyword evidence="4 16" id="KW-0808">Transferase</keyword>
<dbReference type="SUPFAM" id="SSF56112">
    <property type="entry name" value="Protein kinase-like (PK-like)"/>
    <property type="match status" value="1"/>
</dbReference>
<evidence type="ECO:0000256" key="17">
    <source>
        <dbReference type="SAM" id="Phobius"/>
    </source>
</evidence>
<dbReference type="Gene3D" id="2.90.10.10">
    <property type="entry name" value="Bulb-type lectin domain"/>
    <property type="match status" value="1"/>
</dbReference>
<dbReference type="CDD" id="cd01098">
    <property type="entry name" value="PAN_AP_plant"/>
    <property type="match status" value="1"/>
</dbReference>
<dbReference type="Pfam" id="PF11883">
    <property type="entry name" value="DUF3403"/>
    <property type="match status" value="1"/>
</dbReference>
<dbReference type="GO" id="GO:0005524">
    <property type="term" value="F:ATP binding"/>
    <property type="evidence" value="ECO:0007669"/>
    <property type="project" value="UniProtKB-KW"/>
</dbReference>
<evidence type="ECO:0000259" key="20">
    <source>
        <dbReference type="PROSITE" id="PS50948"/>
    </source>
</evidence>
<dbReference type="InterPro" id="IPR011009">
    <property type="entry name" value="Kinase-like_dom_sf"/>
</dbReference>
<dbReference type="InterPro" id="IPR000858">
    <property type="entry name" value="S_locus_glycoprot_dom"/>
</dbReference>
<dbReference type="PROSITE" id="PS50948">
    <property type="entry name" value="PAN"/>
    <property type="match status" value="1"/>
</dbReference>
<feature type="transmembrane region" description="Helical" evidence="17">
    <location>
        <begin position="12"/>
        <end position="31"/>
    </location>
</feature>
<dbReference type="AlphaFoldDB" id="A0ABD2XVI9"/>
<gene>
    <name evidence="21" type="ORF">ACH5RR_040702</name>
</gene>
<sequence length="853" mass="94658">MLQTRTDWDTEALVISFYSSYILLLFLAGKFCLSSGVDTISKGHSLSGSQTIVSQDGTFELGFFSKGKYNNTYLGIWYKDFAEKAIVWVANRESPISNTSRNSKLEISEDGNLSLLNDSGISVWSTTSMSSQLPNSVEAVLLDTGNFVLRESSLPNMIFWQSFDYPTDTWLPGAKLGFRIFPELESQRLISWKSSDDPSPGPYSLVIDTDVSSGQLLLEWNKSVRYWASGTWNRDIFNEVPEISYTAKFNLIPTSNGIYYNYSLFTDVILSRLVIDASGELKQLTTVRSNRTWNPTINLPRNLNDVYAFCGEFGVFSYNSPSTCKCLKGFVPFSNENESINDAMGGCVRKTRLQCENITSSKGKNDGFFRISVLKLPTNSKVLHPLQNAEKGCKSACLEDCSCTAYAYVDGVCSIWTGALFDLKEIDSQYLNVKVANSELQDASGNKKRLMIIIAVVVSVGGPALGGFICFITRKIKKRGHGKKDSCQDLLSFDFSSSNNAIDNQMKNVHNVKKGSKNDFDLPLFSYASVSASTNNFSAGNKLGEGGFGPVYKGKSLNGQEIAVKRLSRRSGQGLEEFRNEILLIAKLQHRNLVRLLGCCVEKDENILIYEYMPNKSLDFFLFDSKKQVTLKWGTRIGIIEGIAQGLLYLHQYSRLRIIHRDLKASNILLDSEMNPKISDFGMARIFGGNNSEANTKRIVGTYGYMAPEYALEGLFSIKSDVFSFGVLVLEIVSGKKNTGFYNSDSLNLIGHAWDLWLRNRPLELMDGSLHSPPPAGVLRCINIGLLCVQENPNDRPTMSIVVTMLGNEFVALPLPKQPAFTTSRVVTKTTSDSGNAQIVSVNDLTVSSVEPR</sequence>
<evidence type="ECO:0000313" key="22">
    <source>
        <dbReference type="Proteomes" id="UP001630127"/>
    </source>
</evidence>
<dbReference type="PIRSF" id="PIRSF000641">
    <property type="entry name" value="SRK"/>
    <property type="match status" value="1"/>
</dbReference>
<dbReference type="Pfam" id="PF00954">
    <property type="entry name" value="S_locus_glycop"/>
    <property type="match status" value="1"/>
</dbReference>
<keyword evidence="13" id="KW-0325">Glycoprotein</keyword>
<keyword evidence="10 17" id="KW-1133">Transmembrane helix</keyword>
<proteinExistence type="inferred from homology"/>
<evidence type="ECO:0000259" key="18">
    <source>
        <dbReference type="PROSITE" id="PS50011"/>
    </source>
</evidence>
<protein>
    <recommendedName>
        <fullName evidence="16">Receptor-like serine/threonine-protein kinase</fullName>
        <ecNumber evidence="16">2.7.11.1</ecNumber>
    </recommendedName>
</protein>
<evidence type="ECO:0000256" key="1">
    <source>
        <dbReference type="ARBA" id="ARBA00004251"/>
    </source>
</evidence>
<evidence type="ECO:0000256" key="6">
    <source>
        <dbReference type="ARBA" id="ARBA00022729"/>
    </source>
</evidence>
<evidence type="ECO:0000256" key="12">
    <source>
        <dbReference type="ARBA" id="ARBA00023157"/>
    </source>
</evidence>
<keyword evidence="11 17" id="KW-0472">Membrane</keyword>
<evidence type="ECO:0000256" key="15">
    <source>
        <dbReference type="ARBA" id="ARBA00048679"/>
    </source>
</evidence>
<dbReference type="PANTHER" id="PTHR27002:SF812">
    <property type="entry name" value="RECEPTOR-LIKE SERINE_THREONINE-PROTEIN KINASE"/>
    <property type="match status" value="1"/>
</dbReference>
<dbReference type="SMART" id="SM00108">
    <property type="entry name" value="B_lectin"/>
    <property type="match status" value="1"/>
</dbReference>
<evidence type="ECO:0000256" key="7">
    <source>
        <dbReference type="ARBA" id="ARBA00022741"/>
    </source>
</evidence>
<comment type="similarity">
    <text evidence="16">Belongs to the protein kinase superfamily. Ser/Thr protein kinase family.</text>
</comment>
<keyword evidence="6" id="KW-0732">Signal</keyword>
<evidence type="ECO:0000256" key="4">
    <source>
        <dbReference type="ARBA" id="ARBA00022679"/>
    </source>
</evidence>
<keyword evidence="2" id="KW-1003">Cell membrane</keyword>
<evidence type="ECO:0000256" key="2">
    <source>
        <dbReference type="ARBA" id="ARBA00022475"/>
    </source>
</evidence>
<dbReference type="PANTHER" id="PTHR27002">
    <property type="entry name" value="RECEPTOR-LIKE SERINE/THREONINE-PROTEIN KINASE SD1-8"/>
    <property type="match status" value="1"/>
</dbReference>
<comment type="catalytic activity">
    <reaction evidence="14 16">
        <text>L-threonyl-[protein] + ATP = O-phospho-L-threonyl-[protein] + ADP + H(+)</text>
        <dbReference type="Rhea" id="RHEA:46608"/>
        <dbReference type="Rhea" id="RHEA-COMP:11060"/>
        <dbReference type="Rhea" id="RHEA-COMP:11605"/>
        <dbReference type="ChEBI" id="CHEBI:15378"/>
        <dbReference type="ChEBI" id="CHEBI:30013"/>
        <dbReference type="ChEBI" id="CHEBI:30616"/>
        <dbReference type="ChEBI" id="CHEBI:61977"/>
        <dbReference type="ChEBI" id="CHEBI:456216"/>
        <dbReference type="EC" id="2.7.11.1"/>
    </reaction>
</comment>
<dbReference type="FunFam" id="1.10.510.10:FF:000060">
    <property type="entry name" value="G-type lectin S-receptor-like serine/threonine-protein kinase"/>
    <property type="match status" value="1"/>
</dbReference>
<reference evidence="21 22" key="1">
    <citation type="submission" date="2024-11" db="EMBL/GenBank/DDBJ databases">
        <title>A near-complete genome assembly of Cinchona calisaya.</title>
        <authorList>
            <person name="Lian D.C."/>
            <person name="Zhao X.W."/>
            <person name="Wei L."/>
        </authorList>
    </citation>
    <scope>NUCLEOTIDE SEQUENCE [LARGE SCALE GENOMIC DNA]</scope>
    <source>
        <tissue evidence="21">Nenye</tissue>
    </source>
</reference>
<dbReference type="CDD" id="cd00028">
    <property type="entry name" value="B_lectin"/>
    <property type="match status" value="1"/>
</dbReference>
<dbReference type="InterPro" id="IPR024171">
    <property type="entry name" value="SRK-like_kinase"/>
</dbReference>
<comment type="subcellular location">
    <subcellularLocation>
        <location evidence="1">Cell membrane</location>
        <topology evidence="1">Single-pass type I membrane protein</topology>
    </subcellularLocation>
</comment>
<keyword evidence="8 16" id="KW-0418">Kinase</keyword>
<dbReference type="InterPro" id="IPR021820">
    <property type="entry name" value="S-locus_recpt_kinase_C"/>
</dbReference>
<evidence type="ECO:0000256" key="3">
    <source>
        <dbReference type="ARBA" id="ARBA00022527"/>
    </source>
</evidence>
<dbReference type="InterPro" id="IPR001245">
    <property type="entry name" value="Ser-Thr/Tyr_kinase_cat_dom"/>
</dbReference>
<evidence type="ECO:0000259" key="19">
    <source>
        <dbReference type="PROSITE" id="PS50927"/>
    </source>
</evidence>
<keyword evidence="7 16" id="KW-0547">Nucleotide-binding</keyword>
<dbReference type="FunFam" id="2.90.10.10:FF:000005">
    <property type="entry name" value="G-type lectin S-receptor-like serine/threonine-protein kinase"/>
    <property type="match status" value="1"/>
</dbReference>
<dbReference type="Gene3D" id="1.10.510.10">
    <property type="entry name" value="Transferase(Phosphotransferase) domain 1"/>
    <property type="match status" value="1"/>
</dbReference>
<evidence type="ECO:0000256" key="16">
    <source>
        <dbReference type="PIRNR" id="PIRNR000641"/>
    </source>
</evidence>
<keyword evidence="9 16" id="KW-0067">ATP-binding</keyword>
<organism evidence="21 22">
    <name type="scientific">Cinchona calisaya</name>
    <dbReference type="NCBI Taxonomy" id="153742"/>
    <lineage>
        <taxon>Eukaryota</taxon>
        <taxon>Viridiplantae</taxon>
        <taxon>Streptophyta</taxon>
        <taxon>Embryophyta</taxon>
        <taxon>Tracheophyta</taxon>
        <taxon>Spermatophyta</taxon>
        <taxon>Magnoliopsida</taxon>
        <taxon>eudicotyledons</taxon>
        <taxon>Gunneridae</taxon>
        <taxon>Pentapetalae</taxon>
        <taxon>asterids</taxon>
        <taxon>lamiids</taxon>
        <taxon>Gentianales</taxon>
        <taxon>Rubiaceae</taxon>
        <taxon>Cinchonoideae</taxon>
        <taxon>Cinchoneae</taxon>
        <taxon>Cinchona</taxon>
    </lineage>
</organism>
<keyword evidence="5 17" id="KW-0812">Transmembrane</keyword>
<comment type="caution">
    <text evidence="21">The sequence shown here is derived from an EMBL/GenBank/DDBJ whole genome shotgun (WGS) entry which is preliminary data.</text>
</comment>
<evidence type="ECO:0000256" key="14">
    <source>
        <dbReference type="ARBA" id="ARBA00047899"/>
    </source>
</evidence>
<name>A0ABD2XVI9_9GENT</name>